<feature type="compositionally biased region" description="Basic and acidic residues" evidence="1">
    <location>
        <begin position="252"/>
        <end position="264"/>
    </location>
</feature>
<evidence type="ECO:0000313" key="2">
    <source>
        <dbReference type="EMBL" id="KAF4462037.1"/>
    </source>
</evidence>
<comment type="caution">
    <text evidence="2">The sequence shown here is derived from an EMBL/GenBank/DDBJ whole genome shotgun (WGS) entry which is preliminary data.</text>
</comment>
<gene>
    <name evidence="2" type="ORF">FALBO_11160</name>
</gene>
<feature type="compositionally biased region" description="Polar residues" evidence="1">
    <location>
        <begin position="297"/>
        <end position="307"/>
    </location>
</feature>
<dbReference type="EMBL" id="JAADYS010001601">
    <property type="protein sequence ID" value="KAF4462037.1"/>
    <property type="molecule type" value="Genomic_DNA"/>
</dbReference>
<sequence length="374" mass="38329">MKSVAASIGMFAAMANAYSYPRHMHFRRDNGTDSGLTTLTVTTTQVETITSCAPTITNCPARDQTALDELPETDKTTYVVTNTVVLTETVCPVSEAGSISSKVIYEAQTGGITGKTLTAPLTAAVPLSTGAYPPVTGDDSSPETSLTTITSYIVTDKTVTLTLGTGTDASTVTTTVHSTIETTLTVPCSDAPGPKVTDDGSKGSGKPDEPTTTTTLTSTGTITKTVERADSTETKTPGDDGYSTGTGENDGDDSKSTGEGDEGKSTGNGSADGECECPNADKTVTVTAPASTVYVTVGSDGSKTQGPDASVTDAPTGGDSQAEGDEDEDDDEEDEYCDTTTTLEATVTVVPYPVNNSVPTSGYAGPTGFARRLR</sequence>
<accession>A0A8H4L327</accession>
<feature type="region of interest" description="Disordered" evidence="1">
    <location>
        <begin position="185"/>
        <end position="276"/>
    </location>
</feature>
<evidence type="ECO:0000313" key="3">
    <source>
        <dbReference type="Proteomes" id="UP000554235"/>
    </source>
</evidence>
<feature type="compositionally biased region" description="Basic and acidic residues" evidence="1">
    <location>
        <begin position="225"/>
        <end position="238"/>
    </location>
</feature>
<feature type="compositionally biased region" description="Basic and acidic residues" evidence="1">
    <location>
        <begin position="196"/>
        <end position="209"/>
    </location>
</feature>
<protein>
    <submittedName>
        <fullName evidence="2">Lustrin A</fullName>
    </submittedName>
</protein>
<proteinExistence type="predicted"/>
<reference evidence="2 3" key="1">
    <citation type="submission" date="2020-01" db="EMBL/GenBank/DDBJ databases">
        <title>Identification and distribution of gene clusters putatively required for synthesis of sphingolipid metabolism inhibitors in phylogenetically diverse species of the filamentous fungus Fusarium.</title>
        <authorList>
            <person name="Kim H.-S."/>
            <person name="Busman M."/>
            <person name="Brown D.W."/>
            <person name="Divon H."/>
            <person name="Uhlig S."/>
            <person name="Proctor R.H."/>
        </authorList>
    </citation>
    <scope>NUCLEOTIDE SEQUENCE [LARGE SCALE GENOMIC DNA]</scope>
    <source>
        <strain evidence="2 3">NRRL 20459</strain>
    </source>
</reference>
<feature type="region of interest" description="Disordered" evidence="1">
    <location>
        <begin position="352"/>
        <end position="374"/>
    </location>
</feature>
<dbReference type="Proteomes" id="UP000554235">
    <property type="component" value="Unassembled WGS sequence"/>
</dbReference>
<feature type="compositionally biased region" description="Acidic residues" evidence="1">
    <location>
        <begin position="322"/>
        <end position="337"/>
    </location>
</feature>
<organism evidence="2 3">
    <name type="scientific">Fusarium albosuccineum</name>
    <dbReference type="NCBI Taxonomy" id="1237068"/>
    <lineage>
        <taxon>Eukaryota</taxon>
        <taxon>Fungi</taxon>
        <taxon>Dikarya</taxon>
        <taxon>Ascomycota</taxon>
        <taxon>Pezizomycotina</taxon>
        <taxon>Sordariomycetes</taxon>
        <taxon>Hypocreomycetidae</taxon>
        <taxon>Hypocreales</taxon>
        <taxon>Nectriaceae</taxon>
        <taxon>Fusarium</taxon>
        <taxon>Fusarium decemcellulare species complex</taxon>
    </lineage>
</organism>
<feature type="region of interest" description="Disordered" evidence="1">
    <location>
        <begin position="297"/>
        <end position="338"/>
    </location>
</feature>
<dbReference type="AlphaFoldDB" id="A0A8H4L327"/>
<keyword evidence="3" id="KW-1185">Reference proteome</keyword>
<feature type="compositionally biased region" description="Low complexity" evidence="1">
    <location>
        <begin position="211"/>
        <end position="224"/>
    </location>
</feature>
<dbReference type="OrthoDB" id="3923593at2759"/>
<evidence type="ECO:0000256" key="1">
    <source>
        <dbReference type="SAM" id="MobiDB-lite"/>
    </source>
</evidence>
<name>A0A8H4L327_9HYPO</name>